<keyword evidence="4" id="KW-1185">Reference proteome</keyword>
<feature type="signal peptide" evidence="2">
    <location>
        <begin position="1"/>
        <end position="24"/>
    </location>
</feature>
<feature type="transmembrane region" description="Helical" evidence="1">
    <location>
        <begin position="367"/>
        <end position="387"/>
    </location>
</feature>
<reference evidence="3 4" key="1">
    <citation type="submission" date="2016-10" db="EMBL/GenBank/DDBJ databases">
        <title>Draft genome sequences of four alkaliphilic bacteria belonging to the Anaerobacillus genus.</title>
        <authorList>
            <person name="Bassil N.M."/>
            <person name="Lloyd J.R."/>
        </authorList>
    </citation>
    <scope>NUCLEOTIDE SEQUENCE [LARGE SCALE GENOMIC DNA]</scope>
    <source>
        <strain evidence="3 4">DSM 15340</strain>
    </source>
</reference>
<gene>
    <name evidence="3" type="ORF">BKP35_00855</name>
</gene>
<dbReference type="OrthoDB" id="9798180at2"/>
<dbReference type="RefSeq" id="WP_071311502.1">
    <property type="nucleotide sequence ID" value="NZ_MLQQ01000001.1"/>
</dbReference>
<evidence type="ECO:0000256" key="2">
    <source>
        <dbReference type="SAM" id="SignalP"/>
    </source>
</evidence>
<feature type="transmembrane region" description="Helical" evidence="1">
    <location>
        <begin position="341"/>
        <end position="361"/>
    </location>
</feature>
<keyword evidence="1" id="KW-0812">Transmembrane</keyword>
<dbReference type="SUPFAM" id="SSF52833">
    <property type="entry name" value="Thioredoxin-like"/>
    <property type="match status" value="1"/>
</dbReference>
<keyword evidence="2" id="KW-0732">Signal</keyword>
<comment type="caution">
    <text evidence="3">The sequence shown here is derived from an EMBL/GenBank/DDBJ whole genome shotgun (WGS) entry which is preliminary data.</text>
</comment>
<organism evidence="3 4">
    <name type="scientific">Anaerobacillus arseniciselenatis</name>
    <dbReference type="NCBI Taxonomy" id="85682"/>
    <lineage>
        <taxon>Bacteria</taxon>
        <taxon>Bacillati</taxon>
        <taxon>Bacillota</taxon>
        <taxon>Bacilli</taxon>
        <taxon>Bacillales</taxon>
        <taxon>Bacillaceae</taxon>
        <taxon>Anaerobacillus</taxon>
    </lineage>
</organism>
<keyword evidence="1" id="KW-0472">Membrane</keyword>
<dbReference type="InterPro" id="IPR036249">
    <property type="entry name" value="Thioredoxin-like_sf"/>
</dbReference>
<feature type="chain" id="PRO_5010182275" evidence="2">
    <location>
        <begin position="25"/>
        <end position="396"/>
    </location>
</feature>
<name>A0A1S2LV95_9BACI</name>
<proteinExistence type="predicted"/>
<sequence length="396" mass="45089">MVEKLMKVFLLVFLVFTASHIAFAEEDMKKMYYILSDTCPVCQQATEFLDELEDQKDLEYQIIRLEISRDREEVDPLFEKYNIPPQERLVPLFIFEDDEHILGFNQIFQSELEERLTGESSTNLGIFNTDLESVPLILATVLIGTVDGFNPCSLWALMFLVSMVIRFNSRKKMAIVGGSFILTISLIYGLFMLGTFTIVVNIIDYFWFRLALFLLAMLVAIINIREGFGKTSPLSFTISNDNKKSFVKKVRDKLFQVESVSGLILASVTIAAFASFIELPCTAGFPVIWNGLVSSYGVGFAEYGFYLMIYLFMYILMELIIVIFMVWTMRKAFMGQHLGENLKLISGMLMGFLAIVLLMGYEYMNNIWIVLGGSIVVIAVSTLIMIIRKTSGKKKK</sequence>
<accession>A0A1S2LV95</accession>
<dbReference type="Gene3D" id="3.40.30.10">
    <property type="entry name" value="Glutaredoxin"/>
    <property type="match status" value="1"/>
</dbReference>
<evidence type="ECO:0000256" key="1">
    <source>
        <dbReference type="SAM" id="Phobius"/>
    </source>
</evidence>
<feature type="transmembrane region" description="Helical" evidence="1">
    <location>
        <begin position="305"/>
        <end position="329"/>
    </location>
</feature>
<feature type="transmembrane region" description="Helical" evidence="1">
    <location>
        <begin position="173"/>
        <end position="200"/>
    </location>
</feature>
<protein>
    <submittedName>
        <fullName evidence="3">Uncharacterized protein</fullName>
    </submittedName>
</protein>
<feature type="transmembrane region" description="Helical" evidence="1">
    <location>
        <begin position="136"/>
        <end position="161"/>
    </location>
</feature>
<keyword evidence="1" id="KW-1133">Transmembrane helix</keyword>
<feature type="transmembrane region" description="Helical" evidence="1">
    <location>
        <begin position="263"/>
        <end position="285"/>
    </location>
</feature>
<dbReference type="PROSITE" id="PS51354">
    <property type="entry name" value="GLUTAREDOXIN_2"/>
    <property type="match status" value="1"/>
</dbReference>
<dbReference type="EMBL" id="MLQQ01000001">
    <property type="protein sequence ID" value="OIJ15577.1"/>
    <property type="molecule type" value="Genomic_DNA"/>
</dbReference>
<evidence type="ECO:0000313" key="3">
    <source>
        <dbReference type="EMBL" id="OIJ15577.1"/>
    </source>
</evidence>
<dbReference type="AlphaFoldDB" id="A0A1S2LV95"/>
<evidence type="ECO:0000313" key="4">
    <source>
        <dbReference type="Proteomes" id="UP000180098"/>
    </source>
</evidence>
<dbReference type="Proteomes" id="UP000180098">
    <property type="component" value="Unassembled WGS sequence"/>
</dbReference>
<feature type="transmembrane region" description="Helical" evidence="1">
    <location>
        <begin position="206"/>
        <end position="224"/>
    </location>
</feature>